<evidence type="ECO:0000313" key="1">
    <source>
        <dbReference type="EMBL" id="TNN50115.1"/>
    </source>
</evidence>
<evidence type="ECO:0000313" key="2">
    <source>
        <dbReference type="Proteomes" id="UP000314294"/>
    </source>
</evidence>
<proteinExistence type="predicted"/>
<dbReference type="AlphaFoldDB" id="A0A4Z2GAM0"/>
<dbReference type="EMBL" id="SRLO01000630">
    <property type="protein sequence ID" value="TNN50115.1"/>
    <property type="molecule type" value="Genomic_DNA"/>
</dbReference>
<sequence>MRRHSLQVREALHRLPASSSPKILSLISGGSVSAKFSGAGSSVIREALLLETTNTGEVLGVGSRCMMELGGRAVGDSLRKRRDSPELLLQLVSALVLRFKKRPC</sequence>
<comment type="caution">
    <text evidence="1">The sequence shown here is derived from an EMBL/GenBank/DDBJ whole genome shotgun (WGS) entry which is preliminary data.</text>
</comment>
<gene>
    <name evidence="1" type="ORF">EYF80_039659</name>
</gene>
<keyword evidence="2" id="KW-1185">Reference proteome</keyword>
<dbReference type="Proteomes" id="UP000314294">
    <property type="component" value="Unassembled WGS sequence"/>
</dbReference>
<name>A0A4Z2GAM0_9TELE</name>
<organism evidence="1 2">
    <name type="scientific">Liparis tanakae</name>
    <name type="common">Tanaka's snailfish</name>
    <dbReference type="NCBI Taxonomy" id="230148"/>
    <lineage>
        <taxon>Eukaryota</taxon>
        <taxon>Metazoa</taxon>
        <taxon>Chordata</taxon>
        <taxon>Craniata</taxon>
        <taxon>Vertebrata</taxon>
        <taxon>Euteleostomi</taxon>
        <taxon>Actinopterygii</taxon>
        <taxon>Neopterygii</taxon>
        <taxon>Teleostei</taxon>
        <taxon>Neoteleostei</taxon>
        <taxon>Acanthomorphata</taxon>
        <taxon>Eupercaria</taxon>
        <taxon>Perciformes</taxon>
        <taxon>Cottioidei</taxon>
        <taxon>Cottales</taxon>
        <taxon>Liparidae</taxon>
        <taxon>Liparis</taxon>
    </lineage>
</organism>
<reference evidence="1 2" key="1">
    <citation type="submission" date="2019-03" db="EMBL/GenBank/DDBJ databases">
        <title>First draft genome of Liparis tanakae, snailfish: a comprehensive survey of snailfish specific genes.</title>
        <authorList>
            <person name="Kim W."/>
            <person name="Song I."/>
            <person name="Jeong J.-H."/>
            <person name="Kim D."/>
            <person name="Kim S."/>
            <person name="Ryu S."/>
            <person name="Song J.Y."/>
            <person name="Lee S.K."/>
        </authorList>
    </citation>
    <scope>NUCLEOTIDE SEQUENCE [LARGE SCALE GENOMIC DNA]</scope>
    <source>
        <tissue evidence="1">Muscle</tissue>
    </source>
</reference>
<protein>
    <submittedName>
        <fullName evidence="1">Uncharacterized protein</fullName>
    </submittedName>
</protein>
<accession>A0A4Z2GAM0</accession>